<evidence type="ECO:0000313" key="1">
    <source>
        <dbReference type="EMBL" id="KKW24438.1"/>
    </source>
</evidence>
<dbReference type="PANTHER" id="PTHR15364">
    <property type="entry name" value="2'-DEOXYNUCLEOSIDE 5'-PHOSPHATE N-HYDROLASE 1"/>
    <property type="match status" value="1"/>
</dbReference>
<dbReference type="AlphaFoldDB" id="A0A0G1WZX4"/>
<dbReference type="GO" id="GO:0009159">
    <property type="term" value="P:deoxyribonucleoside monophosphate catabolic process"/>
    <property type="evidence" value="ECO:0007669"/>
    <property type="project" value="TreeGrafter"/>
</dbReference>
<dbReference type="InterPro" id="IPR007710">
    <property type="entry name" value="Nucleoside_deoxyribTrfase"/>
</dbReference>
<evidence type="ECO:0000313" key="2">
    <source>
        <dbReference type="Proteomes" id="UP000034273"/>
    </source>
</evidence>
<sequence>MRKHTLYLAGPEVFLPNALKIAETQRNICKDFGFIPRHPFDNDAGSQPTTARSIYRGNINQIRGSDIIVANCNPFRGMCIDDGTAYELGFGNALGKPTYGYIWKIERGSARIARNYPGSIDARGVYTDREGFLVEDLGTSVNLIMECGMYHLNGRLIQGDFETCVAAVRSDINTGRLVL</sequence>
<dbReference type="InterPro" id="IPR051239">
    <property type="entry name" value="2'-dNMP_N-hydrolase"/>
</dbReference>
<keyword evidence="1" id="KW-0808">Transferase</keyword>
<name>A0A0G1WZX4_9BACT</name>
<dbReference type="STRING" id="1618671.UY67_C0007G0006"/>
<dbReference type="SUPFAM" id="SSF52309">
    <property type="entry name" value="N-(deoxy)ribosyltransferase-like"/>
    <property type="match status" value="1"/>
</dbReference>
<dbReference type="EMBL" id="LCQW01000007">
    <property type="protein sequence ID" value="KKW24438.1"/>
    <property type="molecule type" value="Genomic_DNA"/>
</dbReference>
<dbReference type="Gene3D" id="3.40.50.450">
    <property type="match status" value="1"/>
</dbReference>
<comment type="caution">
    <text evidence="1">The sequence shown here is derived from an EMBL/GenBank/DDBJ whole genome shotgun (WGS) entry which is preliminary data.</text>
</comment>
<dbReference type="Proteomes" id="UP000034273">
    <property type="component" value="Unassembled WGS sequence"/>
</dbReference>
<accession>A0A0G1WZX4</accession>
<dbReference type="GO" id="GO:0070694">
    <property type="term" value="F:5-hydroxymethyl-dUMP N-hydrolase activity"/>
    <property type="evidence" value="ECO:0007669"/>
    <property type="project" value="TreeGrafter"/>
</dbReference>
<dbReference type="GO" id="GO:0016740">
    <property type="term" value="F:transferase activity"/>
    <property type="evidence" value="ECO:0007669"/>
    <property type="project" value="UniProtKB-KW"/>
</dbReference>
<dbReference type="PANTHER" id="PTHR15364:SF0">
    <property type="entry name" value="2'-DEOXYNUCLEOSIDE 5'-PHOSPHATE N-HYDROLASE 1"/>
    <property type="match status" value="1"/>
</dbReference>
<proteinExistence type="predicted"/>
<reference evidence="1 2" key="1">
    <citation type="journal article" date="2015" name="Nature">
        <title>rRNA introns, odd ribosomes, and small enigmatic genomes across a large radiation of phyla.</title>
        <authorList>
            <person name="Brown C.T."/>
            <person name="Hug L.A."/>
            <person name="Thomas B.C."/>
            <person name="Sharon I."/>
            <person name="Castelle C.J."/>
            <person name="Singh A."/>
            <person name="Wilkins M.J."/>
            <person name="Williams K.H."/>
            <person name="Banfield J.F."/>
        </authorList>
    </citation>
    <scope>NUCLEOTIDE SEQUENCE [LARGE SCALE GENOMIC DNA]</scope>
</reference>
<organism evidence="1 2">
    <name type="scientific">Candidatus Kaiserbacteria bacterium GW2011_GWA2_52_12</name>
    <dbReference type="NCBI Taxonomy" id="1618671"/>
    <lineage>
        <taxon>Bacteria</taxon>
        <taxon>Candidatus Kaiseribacteriota</taxon>
    </lineage>
</organism>
<gene>
    <name evidence="1" type="ORF">UY67_C0007G0006</name>
</gene>
<protein>
    <submittedName>
        <fullName evidence="1">Nucleoside 2-deoxyribosyltransferase family protein</fullName>
    </submittedName>
</protein>
<dbReference type="Pfam" id="PF05014">
    <property type="entry name" value="Nuc_deoxyrib_tr"/>
    <property type="match status" value="1"/>
</dbReference>